<dbReference type="AlphaFoldDB" id="F2NAC0"/>
<evidence type="ECO:0000256" key="11">
    <source>
        <dbReference type="ARBA" id="ARBA00048366"/>
    </source>
</evidence>
<keyword evidence="8" id="KW-0547">Nucleotide-binding</keyword>
<organism evidence="13 14">
    <name type="scientific">Coriobacterium glomerans (strain ATCC 49209 / DSM 20642 / JCM 10262 / PW2)</name>
    <dbReference type="NCBI Taxonomy" id="700015"/>
    <lineage>
        <taxon>Bacteria</taxon>
        <taxon>Bacillati</taxon>
        <taxon>Actinomycetota</taxon>
        <taxon>Coriobacteriia</taxon>
        <taxon>Coriobacteriales</taxon>
        <taxon>Coriobacteriaceae</taxon>
        <taxon>Coriobacterium</taxon>
    </lineage>
</organism>
<dbReference type="SUPFAM" id="SSF55821">
    <property type="entry name" value="YrdC/RibB"/>
    <property type="match status" value="1"/>
</dbReference>
<dbReference type="STRING" id="700015.Corgl_0179"/>
<dbReference type="GO" id="GO:0003725">
    <property type="term" value="F:double-stranded RNA binding"/>
    <property type="evidence" value="ECO:0007669"/>
    <property type="project" value="InterPro"/>
</dbReference>
<dbReference type="GO" id="GO:0008033">
    <property type="term" value="P:tRNA processing"/>
    <property type="evidence" value="ECO:0007669"/>
    <property type="project" value="UniProtKB-KW"/>
</dbReference>
<evidence type="ECO:0000256" key="5">
    <source>
        <dbReference type="ARBA" id="ARBA00022679"/>
    </source>
</evidence>
<dbReference type="RefSeq" id="WP_013708049.1">
    <property type="nucleotide sequence ID" value="NC_015389.1"/>
</dbReference>
<protein>
    <recommendedName>
        <fullName evidence="10">L-threonylcarbamoyladenylate synthase</fullName>
        <ecNumber evidence="3">2.7.7.87</ecNumber>
    </recommendedName>
    <alternativeName>
        <fullName evidence="10">L-threonylcarbamoyladenylate synthase</fullName>
    </alternativeName>
</protein>
<dbReference type="OrthoDB" id="9814580at2"/>
<evidence type="ECO:0000256" key="7">
    <source>
        <dbReference type="ARBA" id="ARBA00022695"/>
    </source>
</evidence>
<dbReference type="InterPro" id="IPR006070">
    <property type="entry name" value="Sua5-like_dom"/>
</dbReference>
<keyword evidence="14" id="KW-1185">Reference proteome</keyword>
<evidence type="ECO:0000256" key="4">
    <source>
        <dbReference type="ARBA" id="ARBA00022490"/>
    </source>
</evidence>
<dbReference type="GO" id="GO:0000049">
    <property type="term" value="F:tRNA binding"/>
    <property type="evidence" value="ECO:0007669"/>
    <property type="project" value="TreeGrafter"/>
</dbReference>
<dbReference type="GO" id="GO:0005737">
    <property type="term" value="C:cytoplasm"/>
    <property type="evidence" value="ECO:0007669"/>
    <property type="project" value="UniProtKB-SubCell"/>
</dbReference>
<dbReference type="EMBL" id="CP002628">
    <property type="protein sequence ID" value="AEB06306.1"/>
    <property type="molecule type" value="Genomic_DNA"/>
</dbReference>
<keyword evidence="4" id="KW-0963">Cytoplasm</keyword>
<dbReference type="GO" id="GO:0005524">
    <property type="term" value="F:ATP binding"/>
    <property type="evidence" value="ECO:0007669"/>
    <property type="project" value="UniProtKB-KW"/>
</dbReference>
<comment type="catalytic activity">
    <reaction evidence="11">
        <text>L-threonine + hydrogencarbonate + ATP = L-threonylcarbamoyladenylate + diphosphate + H2O</text>
        <dbReference type="Rhea" id="RHEA:36407"/>
        <dbReference type="ChEBI" id="CHEBI:15377"/>
        <dbReference type="ChEBI" id="CHEBI:17544"/>
        <dbReference type="ChEBI" id="CHEBI:30616"/>
        <dbReference type="ChEBI" id="CHEBI:33019"/>
        <dbReference type="ChEBI" id="CHEBI:57926"/>
        <dbReference type="ChEBI" id="CHEBI:73682"/>
        <dbReference type="EC" id="2.7.7.87"/>
    </reaction>
</comment>
<evidence type="ECO:0000256" key="6">
    <source>
        <dbReference type="ARBA" id="ARBA00022694"/>
    </source>
</evidence>
<evidence type="ECO:0000313" key="14">
    <source>
        <dbReference type="Proteomes" id="UP000006851"/>
    </source>
</evidence>
<name>F2NAC0_CORGP</name>
<dbReference type="HOGENOM" id="CLU_031397_3_1_11"/>
<dbReference type="PANTHER" id="PTHR17490:SF16">
    <property type="entry name" value="THREONYLCARBAMOYL-AMP SYNTHASE"/>
    <property type="match status" value="1"/>
</dbReference>
<dbReference type="Proteomes" id="UP000006851">
    <property type="component" value="Chromosome"/>
</dbReference>
<evidence type="ECO:0000259" key="12">
    <source>
        <dbReference type="PROSITE" id="PS51163"/>
    </source>
</evidence>
<dbReference type="GO" id="GO:0006450">
    <property type="term" value="P:regulation of translational fidelity"/>
    <property type="evidence" value="ECO:0007669"/>
    <property type="project" value="TreeGrafter"/>
</dbReference>
<dbReference type="PROSITE" id="PS51163">
    <property type="entry name" value="YRDC"/>
    <property type="match status" value="1"/>
</dbReference>
<accession>F2NAC0</accession>
<evidence type="ECO:0000256" key="8">
    <source>
        <dbReference type="ARBA" id="ARBA00022741"/>
    </source>
</evidence>
<evidence type="ECO:0000256" key="3">
    <source>
        <dbReference type="ARBA" id="ARBA00012584"/>
    </source>
</evidence>
<sequence>MPSTYRYGSASERRCAVEAGSAVLTAGGVALIPTETVYGIAVAISAFARPGAMLPDPGSGYRRIFSLKRRDLVQTLPLLVSGPADLDRFGLDIDSQTRCLAERFWPGALTLVVDAAERVPAFMRAADGTIALRASSSPAVGDLIDACGCPLAATSANTHAMPAPASFAEVEPRILDGVDVAIDAGPTPCADASTVIRISDGAPMVLREGALPSRAIEDALGSRHVHLRSPKES</sequence>
<evidence type="ECO:0000256" key="10">
    <source>
        <dbReference type="ARBA" id="ARBA00029774"/>
    </source>
</evidence>
<dbReference type="GO" id="GO:0061710">
    <property type="term" value="F:L-threonylcarbamoyladenylate synthase"/>
    <property type="evidence" value="ECO:0007669"/>
    <property type="project" value="UniProtKB-EC"/>
</dbReference>
<dbReference type="InterPro" id="IPR017945">
    <property type="entry name" value="DHBP_synth_RibB-like_a/b_dom"/>
</dbReference>
<reference evidence="14" key="1">
    <citation type="journal article" date="2013" name="Stand. Genomic Sci.">
        <title>Complete genome sequence of Coriobacterium glomerans type strain (PW2(T)) from the midgut of Pyrrhocoris apterus L. (red soldier bug).</title>
        <authorList>
            <person name="Stackebrandt E."/>
            <person name="Zeytun A."/>
            <person name="Lapidus A."/>
            <person name="Nolan M."/>
            <person name="Lucas S."/>
            <person name="Hammon N."/>
            <person name="Deshpande S."/>
            <person name="Cheng J.F."/>
            <person name="Tapia R."/>
            <person name="Goodwin L.A."/>
            <person name="Pitluck S."/>
            <person name="Liolios K."/>
            <person name="Pagani I."/>
            <person name="Ivanova N."/>
            <person name="Mavromatis K."/>
            <person name="Mikhailova N."/>
            <person name="Huntemann M."/>
            <person name="Pati A."/>
            <person name="Chen A."/>
            <person name="Palaniappan K."/>
            <person name="Chang Y.J."/>
            <person name="Land M."/>
            <person name="Hauser L."/>
            <person name="Rohde M."/>
            <person name="Pukall R."/>
            <person name="Goker M."/>
            <person name="Detter J.C."/>
            <person name="Woyke T."/>
            <person name="Bristow J."/>
            <person name="Eisen J.A."/>
            <person name="Markowitz V."/>
            <person name="Hugenholtz P."/>
            <person name="Kyrpides N.C."/>
            <person name="Klenk H.P."/>
        </authorList>
    </citation>
    <scope>NUCLEOTIDE SEQUENCE</scope>
    <source>
        <strain evidence="14">ATCC 49209 / DSM 20642 / JCM 10262 / PW2</strain>
    </source>
</reference>
<keyword evidence="9" id="KW-0067">ATP-binding</keyword>
<keyword evidence="7" id="KW-0548">Nucleotidyltransferase</keyword>
<keyword evidence="5" id="KW-0808">Transferase</keyword>
<keyword evidence="6" id="KW-0819">tRNA processing</keyword>
<dbReference type="Pfam" id="PF01300">
    <property type="entry name" value="Sua5_yciO_yrdC"/>
    <property type="match status" value="1"/>
</dbReference>
<proteinExistence type="inferred from homology"/>
<evidence type="ECO:0000256" key="2">
    <source>
        <dbReference type="ARBA" id="ARBA00007663"/>
    </source>
</evidence>
<gene>
    <name evidence="13" type="ordered locus">Corgl_0179</name>
</gene>
<evidence type="ECO:0000313" key="13">
    <source>
        <dbReference type="EMBL" id="AEB06306.1"/>
    </source>
</evidence>
<comment type="similarity">
    <text evidence="2">Belongs to the SUA5 family.</text>
</comment>
<dbReference type="PANTHER" id="PTHR17490">
    <property type="entry name" value="SUA5"/>
    <property type="match status" value="1"/>
</dbReference>
<evidence type="ECO:0000256" key="1">
    <source>
        <dbReference type="ARBA" id="ARBA00004496"/>
    </source>
</evidence>
<dbReference type="eggNOG" id="COG0009">
    <property type="taxonomic scope" value="Bacteria"/>
</dbReference>
<comment type="subcellular location">
    <subcellularLocation>
        <location evidence="1">Cytoplasm</location>
    </subcellularLocation>
</comment>
<evidence type="ECO:0000256" key="9">
    <source>
        <dbReference type="ARBA" id="ARBA00022840"/>
    </source>
</evidence>
<dbReference type="EC" id="2.7.7.87" evidence="3"/>
<feature type="domain" description="YrdC-like" evidence="12">
    <location>
        <begin position="14"/>
        <end position="211"/>
    </location>
</feature>
<dbReference type="InterPro" id="IPR050156">
    <property type="entry name" value="TC-AMP_synthase_SUA5"/>
</dbReference>
<dbReference type="KEGG" id="cgo:Corgl_0179"/>
<dbReference type="Gene3D" id="3.90.870.10">
    <property type="entry name" value="DHBP synthase"/>
    <property type="match status" value="1"/>
</dbReference>